<protein>
    <submittedName>
        <fullName evidence="6">MULE transposase domain-containing protein</fullName>
    </submittedName>
</protein>
<keyword evidence="7" id="KW-1185">Reference proteome</keyword>
<dbReference type="Proteomes" id="UP000198976">
    <property type="component" value="Chromosome I"/>
</dbReference>
<name>A0ABY0VCR7_9ACTO</name>
<keyword evidence="4" id="KW-0238">DNA-binding</keyword>
<evidence type="ECO:0000256" key="1">
    <source>
        <dbReference type="ARBA" id="ARBA00002190"/>
    </source>
</evidence>
<comment type="similarity">
    <text evidence="2">Belongs to the transposase mutator family.</text>
</comment>
<keyword evidence="3" id="KW-0815">Transposition</keyword>
<sequence length="309" mass="35860">MPRAGRSFRRRCASLWQVWPLAPVVDQVHDVVFADGIYLSRHVVIVIAQSRTHVLGWYVARRENSRSWGALMNRIAPPLLVVSDGGSGFDKARRAAWPNTRVQRCTFHAFGQIKKATTMRPKLEASQQLYALGKDLLHVTTVEQARQWVQDYHQWCARWKDFLAEKTLSDNGWVYTHERLVRARNSMNRLISKGVLFTFVDPHWDHAMPAMNNQIEGATNAPLRQVLRDHRGMRLTRRIKAVFWWCYMHSEHPLPAAKIVKVMPTDKHIETAWATACQEHPITASIPRWGDAICWNELHHTTPYHNPWD</sequence>
<evidence type="ECO:0000256" key="5">
    <source>
        <dbReference type="ARBA" id="ARBA00023172"/>
    </source>
</evidence>
<proteinExistence type="inferred from homology"/>
<evidence type="ECO:0000256" key="3">
    <source>
        <dbReference type="ARBA" id="ARBA00022578"/>
    </source>
</evidence>
<comment type="function">
    <text evidence="1">Required for the transposition of the insertion element.</text>
</comment>
<dbReference type="NCBIfam" id="NF033544">
    <property type="entry name" value="transpos_IS1249"/>
    <property type="match status" value="1"/>
</dbReference>
<dbReference type="InterPro" id="IPR048004">
    <property type="entry name" value="IS1249_transpos"/>
</dbReference>
<evidence type="ECO:0000313" key="7">
    <source>
        <dbReference type="Proteomes" id="UP000198976"/>
    </source>
</evidence>
<dbReference type="Pfam" id="PF00872">
    <property type="entry name" value="Transposase_mut"/>
    <property type="match status" value="1"/>
</dbReference>
<dbReference type="PROSITE" id="PS01007">
    <property type="entry name" value="TRANSPOSASE_MUTATOR"/>
    <property type="match status" value="1"/>
</dbReference>
<evidence type="ECO:0000313" key="6">
    <source>
        <dbReference type="EMBL" id="SDU09200.1"/>
    </source>
</evidence>
<accession>A0ABY0VCR7</accession>
<reference evidence="6 7" key="1">
    <citation type="submission" date="2016-10" db="EMBL/GenBank/DDBJ databases">
        <authorList>
            <person name="Varghese N."/>
            <person name="Submissions S."/>
        </authorList>
    </citation>
    <scope>NUCLEOTIDE SEQUENCE [LARGE SCALE GENOMIC DNA]</scope>
    <source>
        <strain evidence="6 7">DSM 9169</strain>
    </source>
</reference>
<dbReference type="InterPro" id="IPR001207">
    <property type="entry name" value="Transposase_mutator"/>
</dbReference>
<organism evidence="6 7">
    <name type="scientific">Schaalia radingae</name>
    <dbReference type="NCBI Taxonomy" id="131110"/>
    <lineage>
        <taxon>Bacteria</taxon>
        <taxon>Bacillati</taxon>
        <taxon>Actinomycetota</taxon>
        <taxon>Actinomycetes</taxon>
        <taxon>Actinomycetales</taxon>
        <taxon>Actinomycetaceae</taxon>
        <taxon>Schaalia</taxon>
    </lineage>
</organism>
<evidence type="ECO:0000256" key="4">
    <source>
        <dbReference type="ARBA" id="ARBA00023125"/>
    </source>
</evidence>
<evidence type="ECO:0000256" key="2">
    <source>
        <dbReference type="ARBA" id="ARBA00010961"/>
    </source>
</evidence>
<dbReference type="EMBL" id="LT629792">
    <property type="protein sequence ID" value="SDU09200.1"/>
    <property type="molecule type" value="Genomic_DNA"/>
</dbReference>
<gene>
    <name evidence="6" type="ORF">SAMN04489714_2110</name>
</gene>
<keyword evidence="5" id="KW-0233">DNA recombination</keyword>